<dbReference type="NCBIfam" id="TIGR00763">
    <property type="entry name" value="lon"/>
    <property type="match status" value="1"/>
</dbReference>
<feature type="compositionally biased region" description="Acidic residues" evidence="16">
    <location>
        <begin position="32"/>
        <end position="49"/>
    </location>
</feature>
<dbReference type="PRINTS" id="PR00830">
    <property type="entry name" value="ENDOLAPTASE"/>
</dbReference>
<dbReference type="InterPro" id="IPR003111">
    <property type="entry name" value="Lon_prtase_N"/>
</dbReference>
<dbReference type="SMART" id="SM00382">
    <property type="entry name" value="AAA"/>
    <property type="match status" value="1"/>
</dbReference>
<dbReference type="InterPro" id="IPR027543">
    <property type="entry name" value="Lon_bac"/>
</dbReference>
<feature type="domain" description="Lon N-terminal" evidence="18">
    <location>
        <begin position="140"/>
        <end position="336"/>
    </location>
</feature>
<reference evidence="19 20" key="2">
    <citation type="submission" date="2011-11" db="EMBL/GenBank/DDBJ databases">
        <authorList>
            <consortium name="US DOE Joint Genome Institute"/>
            <person name="Lucas S."/>
            <person name="Han J."/>
            <person name="Lapidus A."/>
            <person name="Cheng J.-F."/>
            <person name="Goodwin L."/>
            <person name="Pitluck S."/>
            <person name="Peters L."/>
            <person name="Ovchinnikova G."/>
            <person name="Zhang X."/>
            <person name="Detter J.C."/>
            <person name="Han C."/>
            <person name="Tapia R."/>
            <person name="Land M."/>
            <person name="Hauser L."/>
            <person name="Kyrpides N."/>
            <person name="Ivanova N."/>
            <person name="Pagani I."/>
            <person name="Vogl K."/>
            <person name="Liu Z."/>
            <person name="Overmann J."/>
            <person name="Frigaard N.-U."/>
            <person name="Bryant D."/>
            <person name="Woyke T."/>
        </authorList>
    </citation>
    <scope>NUCLEOTIDE SEQUENCE [LARGE SCALE GENOMIC DNA]</scope>
    <source>
        <strain evidence="19 20">970</strain>
    </source>
</reference>
<evidence type="ECO:0000256" key="10">
    <source>
        <dbReference type="HAMAP-Rule" id="MF_01973"/>
    </source>
</evidence>
<dbReference type="Gene3D" id="2.30.130.40">
    <property type="entry name" value="LON domain-like"/>
    <property type="match status" value="1"/>
</dbReference>
<feature type="active site" evidence="10 12">
    <location>
        <position position="853"/>
    </location>
</feature>
<dbReference type="EMBL" id="JH603170">
    <property type="protein sequence ID" value="EIC21047.1"/>
    <property type="molecule type" value="Genomic_DNA"/>
</dbReference>
<keyword evidence="3 10" id="KW-0645">Protease</keyword>
<dbReference type="SUPFAM" id="SSF54211">
    <property type="entry name" value="Ribosomal protein S5 domain 2-like"/>
    <property type="match status" value="1"/>
</dbReference>
<dbReference type="HOGENOM" id="CLU_004109_1_0_6"/>
<dbReference type="InterPro" id="IPR008269">
    <property type="entry name" value="Lon_proteolytic"/>
</dbReference>
<dbReference type="RefSeq" id="WP_009151450.1">
    <property type="nucleotide sequence ID" value="NZ_CP121471.1"/>
</dbReference>
<dbReference type="SMART" id="SM00464">
    <property type="entry name" value="LON"/>
    <property type="match status" value="1"/>
</dbReference>
<dbReference type="Gene3D" id="1.20.58.1480">
    <property type="match status" value="1"/>
</dbReference>
<dbReference type="GO" id="GO:0004176">
    <property type="term" value="F:ATP-dependent peptidase activity"/>
    <property type="evidence" value="ECO:0007669"/>
    <property type="project" value="UniProtKB-UniRule"/>
</dbReference>
<dbReference type="SUPFAM" id="SSF88697">
    <property type="entry name" value="PUA domain-like"/>
    <property type="match status" value="1"/>
</dbReference>
<dbReference type="PANTHER" id="PTHR43718">
    <property type="entry name" value="LON PROTEASE"/>
    <property type="match status" value="1"/>
</dbReference>
<dbReference type="Pfam" id="PF00004">
    <property type="entry name" value="AAA"/>
    <property type="match status" value="1"/>
</dbReference>
<dbReference type="EC" id="3.4.21.53" evidence="10 11"/>
<dbReference type="GO" id="GO:0043565">
    <property type="term" value="F:sequence-specific DNA binding"/>
    <property type="evidence" value="ECO:0007669"/>
    <property type="project" value="UniProtKB-UniRule"/>
</dbReference>
<dbReference type="InterPro" id="IPR046336">
    <property type="entry name" value="Lon_prtase_N_sf"/>
</dbReference>
<keyword evidence="4 10" id="KW-0547">Nucleotide-binding</keyword>
<evidence type="ECO:0000256" key="9">
    <source>
        <dbReference type="ARBA" id="ARBA00050665"/>
    </source>
</evidence>
<evidence type="ECO:0000256" key="13">
    <source>
        <dbReference type="PIRSR" id="PIRSR001174-2"/>
    </source>
</evidence>
<feature type="compositionally biased region" description="Acidic residues" evidence="16">
    <location>
        <begin position="101"/>
        <end position="116"/>
    </location>
</feature>
<evidence type="ECO:0000256" key="8">
    <source>
        <dbReference type="ARBA" id="ARBA00023016"/>
    </source>
</evidence>
<dbReference type="GO" id="GO:0034605">
    <property type="term" value="P:cellular response to heat"/>
    <property type="evidence" value="ECO:0007669"/>
    <property type="project" value="UniProtKB-UniRule"/>
</dbReference>
<dbReference type="FunFam" id="1.20.5.5270:FF:000001">
    <property type="entry name" value="Lon protease homolog, mitochondrial"/>
    <property type="match status" value="1"/>
</dbReference>
<evidence type="ECO:0000259" key="17">
    <source>
        <dbReference type="PROSITE" id="PS51786"/>
    </source>
</evidence>
<dbReference type="Gene3D" id="1.10.8.60">
    <property type="match status" value="1"/>
</dbReference>
<dbReference type="InterPro" id="IPR003593">
    <property type="entry name" value="AAA+_ATPase"/>
</dbReference>
<evidence type="ECO:0000256" key="3">
    <source>
        <dbReference type="ARBA" id="ARBA00022670"/>
    </source>
</evidence>
<feature type="region of interest" description="Disordered" evidence="16">
    <location>
        <begin position="1"/>
        <end position="59"/>
    </location>
</feature>
<dbReference type="InterPro" id="IPR020568">
    <property type="entry name" value="Ribosomal_Su5_D2-typ_SF"/>
</dbReference>
<sequence length="906" mass="100639">MHHQDSDGEPTPDSAAPEQDKPENKAAPEPTENSDEASGEESGQDSEQNDAEHDGLDTLLEDMLPLAMVEKLAEKLPKALREEFLKRMGREKMAIEHTDNEDQAESATESEDDDENGTTSSSSASGGKLARARDVMPTRIPLLPVASRPFFPGQAVPLLMDAGHWGRTIETVAESDHKIIGIVLVNSETSESAKVENFREIGTAARVHRAAESEGKLQVLVECLQRFRINKFTRRRAPFAALVDYLPEPAPVPEDEVKAYAMAVINTIKELLPLNPLYVEELRMFLDRFGPDDPSHLADFAASLTTSTKIQLQEVLEAVPLMKRMEKVLVLLNKELELAHAQQTIRQSVEERMQKTQREFFLREQLKAIQKELGIAKDDRTAEVDRFKDRLKKLTLSEEAQKRVDEEMDKMSILETGSPEYSVTRNYLDWITLLPWGRHSKDKLNLKRARRVLDRDHYGLEDVKDRILEFLAVGIMKGEIAGSIILLVGPPGVGKTSIGHSIADALGRKFYRFSVGGIRDEAEIKGHRRTYIGAMPGKFLQAMKEAGTANPVIMLDEIDKIGASYHGDPASALLEVLDPEQNNDFLDHYLDLRFDLSKVLFVCTANQTDSIPGPLLDRMEVIQLSGYIASEKLAIARKYLLPRQIDKAGLDRDTLKLDTKTLRALIEGYARDAGVRRLEKQLGKIVRKCTIKLLEDAPRPITVTEADLKDYLGSPVFRDERKLSGPGVVTGLAWTAMGGATLSIEAQCTHNFTRGFKLTGQLGDVMKESADIAYGYVVSHAKEFGADVAFFENAFIHLHVPAGATPKDGPSAGVTMATALISLARAQPVKRLAMTGEITLTGEIFPVGGIREKLIAARRAGIKEILLPEDNRGEFDEVPEHVRKGLIIHFVSRFTEVPMLVFRGLQ</sequence>
<comment type="catalytic activity">
    <reaction evidence="9 10 11 14">
        <text>Hydrolysis of proteins in presence of ATP.</text>
        <dbReference type="EC" id="3.4.21.53"/>
    </reaction>
</comment>
<dbReference type="PROSITE" id="PS01046">
    <property type="entry name" value="LON_SER"/>
    <property type="match status" value="1"/>
</dbReference>
<dbReference type="InterPro" id="IPR015947">
    <property type="entry name" value="PUA-like_sf"/>
</dbReference>
<dbReference type="GO" id="GO:0005737">
    <property type="term" value="C:cytoplasm"/>
    <property type="evidence" value="ECO:0007669"/>
    <property type="project" value="UniProtKB-SubCell"/>
</dbReference>
<feature type="region of interest" description="Disordered" evidence="16">
    <location>
        <begin position="94"/>
        <end position="131"/>
    </location>
</feature>
<evidence type="ECO:0000256" key="7">
    <source>
        <dbReference type="ARBA" id="ARBA00022840"/>
    </source>
</evidence>
<dbReference type="Gene3D" id="3.30.230.10">
    <property type="match status" value="1"/>
</dbReference>
<dbReference type="CDD" id="cd19500">
    <property type="entry name" value="RecA-like_Lon"/>
    <property type="match status" value="1"/>
</dbReference>
<dbReference type="HAMAP" id="MF_01973">
    <property type="entry name" value="lon_bact"/>
    <property type="match status" value="1"/>
</dbReference>
<evidence type="ECO:0000259" key="18">
    <source>
        <dbReference type="PROSITE" id="PS51787"/>
    </source>
</evidence>
<dbReference type="InterPro" id="IPR027065">
    <property type="entry name" value="Lon_Prtase"/>
</dbReference>
<name>H8Z898_9GAMM</name>
<evidence type="ECO:0000256" key="14">
    <source>
        <dbReference type="PROSITE-ProRule" id="PRU01122"/>
    </source>
</evidence>
<dbReference type="GO" id="GO:0016887">
    <property type="term" value="F:ATP hydrolysis activity"/>
    <property type="evidence" value="ECO:0007669"/>
    <property type="project" value="UniProtKB-UniRule"/>
</dbReference>
<dbReference type="InterPro" id="IPR014721">
    <property type="entry name" value="Ribsml_uS5_D2-typ_fold_subgr"/>
</dbReference>
<keyword evidence="5 10" id="KW-0378">Hydrolase</keyword>
<dbReference type="Gene3D" id="1.20.5.5270">
    <property type="match status" value="1"/>
</dbReference>
<comment type="induction">
    <text evidence="10">By heat shock.</text>
</comment>
<dbReference type="STRING" id="631362.Thi970DRAFT_04731"/>
<dbReference type="FunFam" id="3.40.50.300:FF:000021">
    <property type="entry name" value="Lon protease homolog"/>
    <property type="match status" value="1"/>
</dbReference>
<dbReference type="AlphaFoldDB" id="H8Z898"/>
<dbReference type="PANTHER" id="PTHR43718:SF2">
    <property type="entry name" value="LON PROTEASE HOMOLOG, MITOCHONDRIAL"/>
    <property type="match status" value="1"/>
</dbReference>
<dbReference type="eggNOG" id="COG0466">
    <property type="taxonomic scope" value="Bacteria"/>
</dbReference>
<dbReference type="Pfam" id="PF05362">
    <property type="entry name" value="Lon_C"/>
    <property type="match status" value="1"/>
</dbReference>
<feature type="active site" evidence="10 12">
    <location>
        <position position="811"/>
    </location>
</feature>
<proteinExistence type="evidence at transcript level"/>
<evidence type="ECO:0000256" key="16">
    <source>
        <dbReference type="SAM" id="MobiDB-lite"/>
    </source>
</evidence>
<dbReference type="GO" id="GO:0004252">
    <property type="term" value="F:serine-type endopeptidase activity"/>
    <property type="evidence" value="ECO:0007669"/>
    <property type="project" value="UniProtKB-UniRule"/>
</dbReference>
<dbReference type="PROSITE" id="PS51786">
    <property type="entry name" value="LON_PROTEOLYTIC"/>
    <property type="match status" value="1"/>
</dbReference>
<dbReference type="Gene3D" id="3.40.50.300">
    <property type="entry name" value="P-loop containing nucleotide triphosphate hydrolases"/>
    <property type="match status" value="1"/>
</dbReference>
<comment type="similarity">
    <text evidence="10 11 14 15">Belongs to the peptidase S16 family.</text>
</comment>
<evidence type="ECO:0000256" key="5">
    <source>
        <dbReference type="ARBA" id="ARBA00022801"/>
    </source>
</evidence>
<dbReference type="InterPro" id="IPR027417">
    <property type="entry name" value="P-loop_NTPase"/>
</dbReference>
<evidence type="ECO:0000256" key="12">
    <source>
        <dbReference type="PIRSR" id="PIRSR001174-1"/>
    </source>
</evidence>
<organism evidence="19 20">
    <name type="scientific">Thiorhodovibrio frisius</name>
    <dbReference type="NCBI Taxonomy" id="631362"/>
    <lineage>
        <taxon>Bacteria</taxon>
        <taxon>Pseudomonadati</taxon>
        <taxon>Pseudomonadota</taxon>
        <taxon>Gammaproteobacteria</taxon>
        <taxon>Chromatiales</taxon>
        <taxon>Chromatiaceae</taxon>
        <taxon>Thiorhodovibrio</taxon>
    </lineage>
</organism>
<dbReference type="PIRSF" id="PIRSF001174">
    <property type="entry name" value="Lon_proteas"/>
    <property type="match status" value="1"/>
</dbReference>
<dbReference type="Pfam" id="PF02190">
    <property type="entry name" value="LON_substr_bdg"/>
    <property type="match status" value="1"/>
</dbReference>
<evidence type="ECO:0000256" key="2">
    <source>
        <dbReference type="ARBA" id="ARBA00022490"/>
    </source>
</evidence>
<gene>
    <name evidence="10" type="primary">lon</name>
    <name evidence="19" type="ORF">Thi970DRAFT_04731</name>
</gene>
<keyword evidence="20" id="KW-1185">Reference proteome</keyword>
<protein>
    <recommendedName>
        <fullName evidence="10 11">Lon protease</fullName>
        <ecNumber evidence="10 11">3.4.21.53</ecNumber>
    </recommendedName>
    <alternativeName>
        <fullName evidence="10">ATP-dependent protease La</fullName>
    </alternativeName>
</protein>
<dbReference type="PROSITE" id="PS51787">
    <property type="entry name" value="LON_N"/>
    <property type="match status" value="1"/>
</dbReference>
<dbReference type="Proteomes" id="UP000002964">
    <property type="component" value="Unassembled WGS sequence"/>
</dbReference>
<comment type="function">
    <text evidence="10">ATP-dependent serine protease that mediates the selective degradation of mutant and abnormal proteins as well as certain short-lived regulatory proteins. Required for cellular homeostasis and for survival from DNA damage and developmental changes induced by stress. Degrades polypeptides processively to yield small peptide fragments that are 5 to 10 amino acids long. Binds to DNA in a double-stranded, site-specific manner.</text>
</comment>
<dbReference type="GO" id="GO:0006515">
    <property type="term" value="P:protein quality control for misfolded or incompletely synthesized proteins"/>
    <property type="evidence" value="ECO:0007669"/>
    <property type="project" value="UniProtKB-UniRule"/>
</dbReference>
<evidence type="ECO:0000313" key="20">
    <source>
        <dbReference type="Proteomes" id="UP000002964"/>
    </source>
</evidence>
<dbReference type="InterPro" id="IPR003959">
    <property type="entry name" value="ATPase_AAA_core"/>
</dbReference>
<evidence type="ECO:0000256" key="11">
    <source>
        <dbReference type="PIRNR" id="PIRNR001174"/>
    </source>
</evidence>
<evidence type="ECO:0000256" key="4">
    <source>
        <dbReference type="ARBA" id="ARBA00022741"/>
    </source>
</evidence>
<reference evidence="20" key="1">
    <citation type="submission" date="2011-06" db="EMBL/GenBank/DDBJ databases">
        <authorList>
            <consortium name="US DOE Joint Genome Institute (JGI-PGF)"/>
            <person name="Lucas S."/>
            <person name="Han J."/>
            <person name="Lapidus A."/>
            <person name="Cheng J.-F."/>
            <person name="Goodwin L."/>
            <person name="Pitluck S."/>
            <person name="Peters L."/>
            <person name="Land M.L."/>
            <person name="Hauser L."/>
            <person name="Vogl K."/>
            <person name="Liu Z."/>
            <person name="Overmann J."/>
            <person name="Frigaard N.-U."/>
            <person name="Bryant D.A."/>
            <person name="Woyke T.J."/>
        </authorList>
    </citation>
    <scope>NUCLEOTIDE SEQUENCE [LARGE SCALE GENOMIC DNA]</scope>
    <source>
        <strain evidence="20">970</strain>
    </source>
</reference>
<accession>H8Z898</accession>
<dbReference type="GO" id="GO:0005524">
    <property type="term" value="F:ATP binding"/>
    <property type="evidence" value="ECO:0007669"/>
    <property type="project" value="UniProtKB-UniRule"/>
</dbReference>
<keyword evidence="2 10" id="KW-0963">Cytoplasm</keyword>
<dbReference type="Pfam" id="PF22667">
    <property type="entry name" value="Lon_lid"/>
    <property type="match status" value="1"/>
</dbReference>
<dbReference type="InterPro" id="IPR004815">
    <property type="entry name" value="Lon_bac/euk-typ"/>
</dbReference>
<dbReference type="SUPFAM" id="SSF52540">
    <property type="entry name" value="P-loop containing nucleoside triphosphate hydrolases"/>
    <property type="match status" value="1"/>
</dbReference>
<keyword evidence="7 10" id="KW-0067">ATP-binding</keyword>
<dbReference type="InterPro" id="IPR008268">
    <property type="entry name" value="Peptidase_S16_AS"/>
</dbReference>
<evidence type="ECO:0000256" key="1">
    <source>
        <dbReference type="ARBA" id="ARBA00004496"/>
    </source>
</evidence>
<feature type="binding site" evidence="10 13">
    <location>
        <begin position="489"/>
        <end position="496"/>
    </location>
    <ligand>
        <name>ATP</name>
        <dbReference type="ChEBI" id="CHEBI:30616"/>
    </ligand>
</feature>
<keyword evidence="6 10" id="KW-0720">Serine protease</keyword>
<comment type="subunit">
    <text evidence="10 11">Homohexamer. Organized in a ring with a central cavity.</text>
</comment>
<keyword evidence="8 10" id="KW-0346">Stress response</keyword>
<feature type="compositionally biased region" description="Low complexity" evidence="16">
    <location>
        <begin position="117"/>
        <end position="127"/>
    </location>
</feature>
<evidence type="ECO:0000256" key="15">
    <source>
        <dbReference type="RuleBase" id="RU000591"/>
    </source>
</evidence>
<dbReference type="InterPro" id="IPR054594">
    <property type="entry name" value="Lon_lid"/>
</dbReference>
<evidence type="ECO:0000313" key="19">
    <source>
        <dbReference type="EMBL" id="EIC21047.1"/>
    </source>
</evidence>
<feature type="domain" description="Lon proteolytic" evidence="17">
    <location>
        <begin position="723"/>
        <end position="904"/>
    </location>
</feature>
<comment type="subcellular location">
    <subcellularLocation>
        <location evidence="1 10 11">Cytoplasm</location>
    </subcellularLocation>
</comment>
<evidence type="ECO:0000256" key="6">
    <source>
        <dbReference type="ARBA" id="ARBA00022825"/>
    </source>
</evidence>